<proteinExistence type="predicted"/>
<dbReference type="EnsemblMetazoa" id="ASIC021553-RA">
    <property type="protein sequence ID" value="ASIC021553-PA"/>
    <property type="gene ID" value="ASIC021553"/>
</dbReference>
<dbReference type="AlphaFoldDB" id="A0A084WSN9"/>
<sequence>MHGNNLDSVPTHYQHTPGVCDADAKCSIAFIQNRAIGFTAIRPPRSAAGDKTTERSTGEDRSGAGRVIGAERSPRDRGPQLRASVIMQSAQLPGGEEGSTTRKKPQRTRCENPFPRVPAAAWNRNRKSKLTGSGY</sequence>
<keyword evidence="2" id="KW-0808">Transferase</keyword>
<evidence type="ECO:0000313" key="4">
    <source>
        <dbReference type="Proteomes" id="UP000030765"/>
    </source>
</evidence>
<keyword evidence="4" id="KW-1185">Reference proteome</keyword>
<organism evidence="2">
    <name type="scientific">Anopheles sinensis</name>
    <name type="common">Mosquito</name>
    <dbReference type="NCBI Taxonomy" id="74873"/>
    <lineage>
        <taxon>Eukaryota</taxon>
        <taxon>Metazoa</taxon>
        <taxon>Ecdysozoa</taxon>
        <taxon>Arthropoda</taxon>
        <taxon>Hexapoda</taxon>
        <taxon>Insecta</taxon>
        <taxon>Pterygota</taxon>
        <taxon>Neoptera</taxon>
        <taxon>Endopterygota</taxon>
        <taxon>Diptera</taxon>
        <taxon>Nematocera</taxon>
        <taxon>Culicoidea</taxon>
        <taxon>Culicidae</taxon>
        <taxon>Anophelinae</taxon>
        <taxon>Anopheles</taxon>
    </lineage>
</organism>
<dbReference type="VEuPathDB" id="VectorBase:ASIC021553"/>
<evidence type="ECO:0000256" key="1">
    <source>
        <dbReference type="SAM" id="MobiDB-lite"/>
    </source>
</evidence>
<keyword evidence="2" id="KW-0328">Glycosyltransferase</keyword>
<reference evidence="3" key="2">
    <citation type="submission" date="2020-05" db="UniProtKB">
        <authorList>
            <consortium name="EnsemblMetazoa"/>
        </authorList>
    </citation>
    <scope>IDENTIFICATION</scope>
</reference>
<accession>A0A084WSN9</accession>
<dbReference type="Proteomes" id="UP000030765">
    <property type="component" value="Unassembled WGS sequence"/>
</dbReference>
<feature type="region of interest" description="Disordered" evidence="1">
    <location>
        <begin position="41"/>
        <end position="135"/>
    </location>
</feature>
<dbReference type="EMBL" id="ATLV01026650">
    <property type="status" value="NOT_ANNOTATED_CDS"/>
    <property type="molecule type" value="Genomic_DNA"/>
</dbReference>
<dbReference type="GO" id="GO:0016757">
    <property type="term" value="F:glycosyltransferase activity"/>
    <property type="evidence" value="ECO:0007669"/>
    <property type="project" value="UniProtKB-KW"/>
</dbReference>
<dbReference type="EMBL" id="KE525416">
    <property type="protein sequence ID" value="KFB53233.1"/>
    <property type="molecule type" value="Genomic_DNA"/>
</dbReference>
<reference evidence="2 4" key="1">
    <citation type="journal article" date="2014" name="BMC Genomics">
        <title>Genome sequence of Anopheles sinensis provides insight into genetics basis of mosquito competence for malaria parasites.</title>
        <authorList>
            <person name="Zhou D."/>
            <person name="Zhang D."/>
            <person name="Ding G."/>
            <person name="Shi L."/>
            <person name="Hou Q."/>
            <person name="Ye Y."/>
            <person name="Xu Y."/>
            <person name="Zhou H."/>
            <person name="Xiong C."/>
            <person name="Li S."/>
            <person name="Yu J."/>
            <person name="Hong S."/>
            <person name="Yu X."/>
            <person name="Zou P."/>
            <person name="Chen C."/>
            <person name="Chang X."/>
            <person name="Wang W."/>
            <person name="Lv Y."/>
            <person name="Sun Y."/>
            <person name="Ma L."/>
            <person name="Shen B."/>
            <person name="Zhu C."/>
        </authorList>
    </citation>
    <scope>NUCLEOTIDE SEQUENCE [LARGE SCALE GENOMIC DNA]</scope>
</reference>
<name>A0A084WSN9_ANOSI</name>
<protein>
    <submittedName>
        <fullName evidence="2 3">Nicotinate phosphoribosyltransferase</fullName>
    </submittedName>
</protein>
<evidence type="ECO:0000313" key="2">
    <source>
        <dbReference type="EMBL" id="KFB53233.1"/>
    </source>
</evidence>
<feature type="compositionally biased region" description="Basic and acidic residues" evidence="1">
    <location>
        <begin position="51"/>
        <end position="63"/>
    </location>
</feature>
<evidence type="ECO:0000313" key="3">
    <source>
        <dbReference type="EnsemblMetazoa" id="ASIC021553-PA"/>
    </source>
</evidence>
<gene>
    <name evidence="2" type="ORF">ZHAS_00021553</name>
</gene>